<accession>B5VIP4</accession>
<protein>
    <submittedName>
        <fullName evidence="1">Uncharacterized protein</fullName>
    </submittedName>
</protein>
<gene>
    <name evidence="1" type="ORF">AWRI1631_71700</name>
</gene>
<evidence type="ECO:0000313" key="1">
    <source>
        <dbReference type="EMBL" id="EDZ72205.1"/>
    </source>
</evidence>
<dbReference type="AlphaFoldDB" id="B5VIP4"/>
<proteinExistence type="predicted"/>
<name>B5VIP4_YEAS6</name>
<reference evidence="1 2" key="1">
    <citation type="journal article" date="2008" name="FEMS Yeast Res.">
        <title>Comparative genome analysis of a Saccharomyces cerevisiae wine strain.</title>
        <authorList>
            <person name="Borneman A.R."/>
            <person name="Forgan A.H."/>
            <person name="Pretorius I.S."/>
            <person name="Chambers P.J."/>
        </authorList>
    </citation>
    <scope>NUCLEOTIDE SEQUENCE [LARGE SCALE GENOMIC DNA]</scope>
    <source>
        <strain evidence="1 2">AWRI1631</strain>
    </source>
</reference>
<comment type="caution">
    <text evidence="1">The sequence shown here is derived from an EMBL/GenBank/DDBJ whole genome shotgun (WGS) entry which is preliminary data.</text>
</comment>
<dbReference type="EMBL" id="ABSV01000881">
    <property type="protein sequence ID" value="EDZ72205.1"/>
    <property type="molecule type" value="Genomic_DNA"/>
</dbReference>
<evidence type="ECO:0000313" key="2">
    <source>
        <dbReference type="Proteomes" id="UP000008988"/>
    </source>
</evidence>
<sequence>PSSFSSSSSSSSSVVSVSVQTSISSSKELVSCIFLSKLLQIFWSCLLPLFLNERIENLPPRVNMVFVS</sequence>
<dbReference type="Proteomes" id="UP000008988">
    <property type="component" value="Unassembled WGS sequence"/>
</dbReference>
<feature type="non-terminal residue" evidence="1">
    <location>
        <position position="1"/>
    </location>
</feature>
<organism evidence="1 2">
    <name type="scientific">Saccharomyces cerevisiae (strain AWRI1631)</name>
    <name type="common">Baker's yeast</name>
    <dbReference type="NCBI Taxonomy" id="545124"/>
    <lineage>
        <taxon>Eukaryota</taxon>
        <taxon>Fungi</taxon>
        <taxon>Dikarya</taxon>
        <taxon>Ascomycota</taxon>
        <taxon>Saccharomycotina</taxon>
        <taxon>Saccharomycetes</taxon>
        <taxon>Saccharomycetales</taxon>
        <taxon>Saccharomycetaceae</taxon>
        <taxon>Saccharomyces</taxon>
    </lineage>
</organism>